<comment type="similarity">
    <text evidence="1">Belongs to the bacterial solute-binding protein ModA family.</text>
</comment>
<keyword evidence="6" id="KW-1185">Reference proteome</keyword>
<dbReference type="InterPro" id="IPR050682">
    <property type="entry name" value="ModA/WtpA"/>
</dbReference>
<feature type="chain" id="PRO_5047539748" evidence="4">
    <location>
        <begin position="24"/>
        <end position="258"/>
    </location>
</feature>
<name>A0ABV9Q9X4_9BACL</name>
<dbReference type="SUPFAM" id="SSF53850">
    <property type="entry name" value="Periplasmic binding protein-like II"/>
    <property type="match status" value="1"/>
</dbReference>
<dbReference type="Pfam" id="PF13531">
    <property type="entry name" value="SBP_bac_11"/>
    <property type="match status" value="1"/>
</dbReference>
<reference evidence="6" key="1">
    <citation type="journal article" date="2019" name="Int. J. Syst. Evol. Microbiol.">
        <title>The Global Catalogue of Microorganisms (GCM) 10K type strain sequencing project: providing services to taxonomists for standard genome sequencing and annotation.</title>
        <authorList>
            <consortium name="The Broad Institute Genomics Platform"/>
            <consortium name="The Broad Institute Genome Sequencing Center for Infectious Disease"/>
            <person name="Wu L."/>
            <person name="Ma J."/>
        </authorList>
    </citation>
    <scope>NUCLEOTIDE SEQUENCE [LARGE SCALE GENOMIC DNA]</scope>
    <source>
        <strain evidence="6">WYCCWR 12678</strain>
    </source>
</reference>
<gene>
    <name evidence="5" type="primary">modA</name>
    <name evidence="5" type="ORF">ACFO8Q_19040</name>
</gene>
<comment type="caution">
    <text evidence="5">The sequence shown here is derived from an EMBL/GenBank/DDBJ whole genome shotgun (WGS) entry which is preliminary data.</text>
</comment>
<feature type="signal peptide" evidence="4">
    <location>
        <begin position="1"/>
        <end position="23"/>
    </location>
</feature>
<dbReference type="PROSITE" id="PS51257">
    <property type="entry name" value="PROKAR_LIPOPROTEIN"/>
    <property type="match status" value="1"/>
</dbReference>
<proteinExistence type="inferred from homology"/>
<dbReference type="PIRSF" id="PIRSF004846">
    <property type="entry name" value="ModA"/>
    <property type="match status" value="1"/>
</dbReference>
<protein>
    <submittedName>
        <fullName evidence="5">Molybdate ABC transporter substrate-binding protein</fullName>
    </submittedName>
</protein>
<dbReference type="EMBL" id="JBHSHC010000130">
    <property type="protein sequence ID" value="MFC4769430.1"/>
    <property type="molecule type" value="Genomic_DNA"/>
</dbReference>
<evidence type="ECO:0000256" key="2">
    <source>
        <dbReference type="ARBA" id="ARBA00022723"/>
    </source>
</evidence>
<keyword evidence="3 4" id="KW-0732">Signal</keyword>
<dbReference type="RefSeq" id="WP_380027940.1">
    <property type="nucleotide sequence ID" value="NZ_JBHSHC010000130.1"/>
</dbReference>
<keyword evidence="2" id="KW-0479">Metal-binding</keyword>
<evidence type="ECO:0000256" key="1">
    <source>
        <dbReference type="ARBA" id="ARBA00009175"/>
    </source>
</evidence>
<evidence type="ECO:0000256" key="4">
    <source>
        <dbReference type="SAM" id="SignalP"/>
    </source>
</evidence>
<dbReference type="NCBIfam" id="TIGR01256">
    <property type="entry name" value="modA"/>
    <property type="match status" value="1"/>
</dbReference>
<evidence type="ECO:0000313" key="5">
    <source>
        <dbReference type="EMBL" id="MFC4769430.1"/>
    </source>
</evidence>
<dbReference type="InterPro" id="IPR005950">
    <property type="entry name" value="ModA"/>
</dbReference>
<evidence type="ECO:0000256" key="3">
    <source>
        <dbReference type="ARBA" id="ARBA00022729"/>
    </source>
</evidence>
<dbReference type="Proteomes" id="UP001596002">
    <property type="component" value="Unassembled WGS sequence"/>
</dbReference>
<dbReference type="PANTHER" id="PTHR30632:SF0">
    <property type="entry name" value="SULFATE-BINDING PROTEIN"/>
    <property type="match status" value="1"/>
</dbReference>
<evidence type="ECO:0000313" key="6">
    <source>
        <dbReference type="Proteomes" id="UP001596002"/>
    </source>
</evidence>
<dbReference type="Gene3D" id="3.40.190.10">
    <property type="entry name" value="Periplasmic binding protein-like II"/>
    <property type="match status" value="2"/>
</dbReference>
<sequence>MKKGLAFLLSFALLLMTGCGGQAEQQENKKVLLMGVASSLEPVVKRLAWNYEAEHRDVKIQITSGSSGALARQIEQGAAFDLFLSAGEKEMEELVNKNLVEQDSITKFLSNRLVVIVPEGRPIIKDLGTLKNPEFKRIGIGEPTTVPAGRYAKQALEKIGLWADLQPKFVFGNSVRNVLTHVSSENVEAGIVYRSDAVSDDKVHVALEIDEKLHDPIRYPMAVLKDSKHATEARDFLKSLESPAGKEKFAKAAFQVQR</sequence>
<dbReference type="PANTHER" id="PTHR30632">
    <property type="entry name" value="MOLYBDATE-BINDING PERIPLASMIC PROTEIN"/>
    <property type="match status" value="1"/>
</dbReference>
<organism evidence="5 6">
    <name type="scientific">Effusibacillus consociatus</name>
    <dbReference type="NCBI Taxonomy" id="1117041"/>
    <lineage>
        <taxon>Bacteria</taxon>
        <taxon>Bacillati</taxon>
        <taxon>Bacillota</taxon>
        <taxon>Bacilli</taxon>
        <taxon>Bacillales</taxon>
        <taxon>Alicyclobacillaceae</taxon>
        <taxon>Effusibacillus</taxon>
    </lineage>
</organism>
<accession>A0ABV9Q9X4</accession>